<evidence type="ECO:0008006" key="4">
    <source>
        <dbReference type="Google" id="ProtNLM"/>
    </source>
</evidence>
<dbReference type="EMBL" id="JACWMY010000015">
    <property type="protein sequence ID" value="MBD1366923.1"/>
    <property type="molecule type" value="Genomic_DNA"/>
</dbReference>
<evidence type="ECO:0000313" key="3">
    <source>
        <dbReference type="Proteomes" id="UP000606600"/>
    </source>
</evidence>
<sequence length="163" mass="17722">MKKISFIAFILCSFLLIANRSQAQDYKTAVGLKFGGYENGFSVKHFLDQGTALEGILGIRSHGAVLTGLYELHQPAFNTAGLKFYYGFGAHLGTIGKGNYRNFGNDQYYDSSHILLGADGVLGLEYKIAEAPIAVSLDLNPRLELATGPFFDLAPGLGLKYTF</sequence>
<accession>A0ABR7WX97</accession>
<dbReference type="RefSeq" id="WP_191191555.1">
    <property type="nucleotide sequence ID" value="NZ_JACWMY010000015.1"/>
</dbReference>
<protein>
    <recommendedName>
        <fullName evidence="4">DUF3575 domain-containing protein</fullName>
    </recommendedName>
</protein>
<comment type="caution">
    <text evidence="2">The sequence shown here is derived from an EMBL/GenBank/DDBJ whole genome shotgun (WGS) entry which is preliminary data.</text>
</comment>
<feature type="chain" id="PRO_5045636037" description="DUF3575 domain-containing protein" evidence="1">
    <location>
        <begin position="24"/>
        <end position="163"/>
    </location>
</feature>
<evidence type="ECO:0000313" key="2">
    <source>
        <dbReference type="EMBL" id="MBD1366923.1"/>
    </source>
</evidence>
<evidence type="ECO:0000256" key="1">
    <source>
        <dbReference type="SAM" id="SignalP"/>
    </source>
</evidence>
<gene>
    <name evidence="2" type="ORF">IDJ77_24140</name>
</gene>
<keyword evidence="1" id="KW-0732">Signal</keyword>
<feature type="signal peptide" evidence="1">
    <location>
        <begin position="1"/>
        <end position="23"/>
    </location>
</feature>
<name>A0ABR7WX97_9SPHI</name>
<reference evidence="2 3" key="1">
    <citation type="submission" date="2020-09" db="EMBL/GenBank/DDBJ databases">
        <title>Novel species of Mucilaginibacter isolated from a glacier on the Tibetan Plateau.</title>
        <authorList>
            <person name="Liu Q."/>
            <person name="Xin Y.-H."/>
        </authorList>
    </citation>
    <scope>NUCLEOTIDE SEQUENCE [LARGE SCALE GENOMIC DNA]</scope>
    <source>
        <strain evidence="2 3">ZT4R22</strain>
    </source>
</reference>
<dbReference type="Proteomes" id="UP000606600">
    <property type="component" value="Unassembled WGS sequence"/>
</dbReference>
<organism evidence="2 3">
    <name type="scientific">Mucilaginibacter pankratovii</name>
    <dbReference type="NCBI Taxonomy" id="2772110"/>
    <lineage>
        <taxon>Bacteria</taxon>
        <taxon>Pseudomonadati</taxon>
        <taxon>Bacteroidota</taxon>
        <taxon>Sphingobacteriia</taxon>
        <taxon>Sphingobacteriales</taxon>
        <taxon>Sphingobacteriaceae</taxon>
        <taxon>Mucilaginibacter</taxon>
    </lineage>
</organism>
<proteinExistence type="predicted"/>
<keyword evidence="3" id="KW-1185">Reference proteome</keyword>